<evidence type="ECO:0000313" key="1">
    <source>
        <dbReference type="EMBL" id="MFC3850451.1"/>
    </source>
</evidence>
<accession>A0ABV7ZQJ7</accession>
<name>A0ABV7ZQJ7_9CORY</name>
<dbReference type="EMBL" id="JBHRZN010000003">
    <property type="protein sequence ID" value="MFC3850451.1"/>
    <property type="molecule type" value="Genomic_DNA"/>
</dbReference>
<proteinExistence type="predicted"/>
<sequence>MEELVFGEDEGFEVLVDVKGGVGEIFLSISDDLDSAYEPVGDESRERIRRFIDRVEEWLPVAERRLEADASSIDPANDEAFKLVRIAILSELVDADLVFGLQFWVSGDVEHGRGMKIRESDFEILDYGSAEVAIFPD</sequence>
<gene>
    <name evidence="1" type="ORF">ACFORJ_09795</name>
</gene>
<evidence type="ECO:0000313" key="2">
    <source>
        <dbReference type="Proteomes" id="UP001595751"/>
    </source>
</evidence>
<evidence type="ECO:0008006" key="3">
    <source>
        <dbReference type="Google" id="ProtNLM"/>
    </source>
</evidence>
<comment type="caution">
    <text evidence="1">The sequence shown here is derived from an EMBL/GenBank/DDBJ whole genome shotgun (WGS) entry which is preliminary data.</text>
</comment>
<keyword evidence="2" id="KW-1185">Reference proteome</keyword>
<protein>
    <recommendedName>
        <fullName evidence="3">DUF2004 domain-containing protein</fullName>
    </recommendedName>
</protein>
<reference evidence="2" key="1">
    <citation type="journal article" date="2019" name="Int. J. Syst. Evol. Microbiol.">
        <title>The Global Catalogue of Microorganisms (GCM) 10K type strain sequencing project: providing services to taxonomists for standard genome sequencing and annotation.</title>
        <authorList>
            <consortium name="The Broad Institute Genomics Platform"/>
            <consortium name="The Broad Institute Genome Sequencing Center for Infectious Disease"/>
            <person name="Wu L."/>
            <person name="Ma J."/>
        </authorList>
    </citation>
    <scope>NUCLEOTIDE SEQUENCE [LARGE SCALE GENOMIC DNA]</scope>
    <source>
        <strain evidence="2">CCUG 53252</strain>
    </source>
</reference>
<dbReference type="RefSeq" id="WP_290290148.1">
    <property type="nucleotide sequence ID" value="NZ_CP047211.1"/>
</dbReference>
<dbReference type="Proteomes" id="UP001595751">
    <property type="component" value="Unassembled WGS sequence"/>
</dbReference>
<organism evidence="1 2">
    <name type="scientific">Corynebacterium hansenii</name>
    <dbReference type="NCBI Taxonomy" id="394964"/>
    <lineage>
        <taxon>Bacteria</taxon>
        <taxon>Bacillati</taxon>
        <taxon>Actinomycetota</taxon>
        <taxon>Actinomycetes</taxon>
        <taxon>Mycobacteriales</taxon>
        <taxon>Corynebacteriaceae</taxon>
        <taxon>Corynebacterium</taxon>
    </lineage>
</organism>